<evidence type="ECO:0000256" key="3">
    <source>
        <dbReference type="ARBA" id="ARBA00022801"/>
    </source>
</evidence>
<dbReference type="InterPro" id="IPR003607">
    <property type="entry name" value="HD/PDEase_dom"/>
</dbReference>
<dbReference type="InterPro" id="IPR004087">
    <property type="entry name" value="KH_dom"/>
</dbReference>
<dbReference type="Proteomes" id="UP000231388">
    <property type="component" value="Unassembled WGS sequence"/>
</dbReference>
<protein>
    <recommendedName>
        <fullName evidence="5 6">Ribonuclease Y</fullName>
        <shortName evidence="5">RNase Y</shortName>
        <ecNumber evidence="5 6">3.1.-.-</ecNumber>
    </recommendedName>
</protein>
<evidence type="ECO:0000256" key="6">
    <source>
        <dbReference type="NCBIfam" id="TIGR03319"/>
    </source>
</evidence>
<dbReference type="EMBL" id="PCQY01000002">
    <property type="protein sequence ID" value="PIP04866.1"/>
    <property type="molecule type" value="Genomic_DNA"/>
</dbReference>
<name>A0A2G9XD26_UNCKA</name>
<dbReference type="PANTHER" id="PTHR12826">
    <property type="entry name" value="RIBONUCLEASE Y"/>
    <property type="match status" value="1"/>
</dbReference>
<dbReference type="InterPro" id="IPR017705">
    <property type="entry name" value="Ribonuclease_Y"/>
</dbReference>
<dbReference type="Pfam" id="PF12072">
    <property type="entry name" value="RNase_Y_N"/>
    <property type="match status" value="1"/>
</dbReference>
<evidence type="ECO:0000256" key="1">
    <source>
        <dbReference type="ARBA" id="ARBA00022722"/>
    </source>
</evidence>
<feature type="domain" description="HD" evidence="8">
    <location>
        <begin position="319"/>
        <end position="410"/>
    </location>
</feature>
<dbReference type="HAMAP" id="MF_00335">
    <property type="entry name" value="RNase_Y"/>
    <property type="match status" value="1"/>
</dbReference>
<dbReference type="SMART" id="SM00471">
    <property type="entry name" value="HDc"/>
    <property type="match status" value="1"/>
</dbReference>
<keyword evidence="2 5" id="KW-0255">Endonuclease</keyword>
<comment type="similarity">
    <text evidence="5">Belongs to the RNase Y family.</text>
</comment>
<comment type="caution">
    <text evidence="9">The sequence shown here is derived from an EMBL/GenBank/DDBJ whole genome shotgun (WGS) entry which is preliminary data.</text>
</comment>
<dbReference type="PROSITE" id="PS51831">
    <property type="entry name" value="HD"/>
    <property type="match status" value="1"/>
</dbReference>
<dbReference type="PANTHER" id="PTHR12826:SF15">
    <property type="entry name" value="RIBONUCLEASE Y"/>
    <property type="match status" value="1"/>
</dbReference>
<evidence type="ECO:0000256" key="5">
    <source>
        <dbReference type="HAMAP-Rule" id="MF_00335"/>
    </source>
</evidence>
<evidence type="ECO:0000256" key="2">
    <source>
        <dbReference type="ARBA" id="ARBA00022759"/>
    </source>
</evidence>
<reference evidence="9 10" key="1">
    <citation type="submission" date="2017-09" db="EMBL/GenBank/DDBJ databases">
        <title>Depth-based differentiation of microbial function through sediment-hosted aquifers and enrichment of novel symbionts in the deep terrestrial subsurface.</title>
        <authorList>
            <person name="Probst A.J."/>
            <person name="Ladd B."/>
            <person name="Jarett J.K."/>
            <person name="Geller-Mcgrath D.E."/>
            <person name="Sieber C.M."/>
            <person name="Emerson J.B."/>
            <person name="Anantharaman K."/>
            <person name="Thomas B.C."/>
            <person name="Malmstrom R."/>
            <person name="Stieglmeier M."/>
            <person name="Klingl A."/>
            <person name="Woyke T."/>
            <person name="Ryan C.M."/>
            <person name="Banfield J.F."/>
        </authorList>
    </citation>
    <scope>NUCLEOTIDE SEQUENCE [LARGE SCALE GENOMIC DNA]</scope>
    <source>
        <strain evidence="9">CG23_combo_of_CG06-09_8_20_14_all_40_14</strain>
    </source>
</reference>
<gene>
    <name evidence="5 9" type="primary">rny</name>
    <name evidence="9" type="ORF">COX53_00135</name>
</gene>
<evidence type="ECO:0000256" key="4">
    <source>
        <dbReference type="ARBA" id="ARBA00022884"/>
    </source>
</evidence>
<keyword evidence="3 5" id="KW-0378">Hydrolase</keyword>
<dbReference type="InterPro" id="IPR006675">
    <property type="entry name" value="HDIG_dom"/>
</dbReference>
<proteinExistence type="inferred from homology"/>
<dbReference type="GO" id="GO:0003723">
    <property type="term" value="F:RNA binding"/>
    <property type="evidence" value="ECO:0007669"/>
    <property type="project" value="UniProtKB-UniRule"/>
</dbReference>
<dbReference type="InterPro" id="IPR036612">
    <property type="entry name" value="KH_dom_type_1_sf"/>
</dbReference>
<evidence type="ECO:0000256" key="7">
    <source>
        <dbReference type="SAM" id="Coils"/>
    </source>
</evidence>
<comment type="function">
    <text evidence="5">Endoribonuclease that initiates mRNA decay.</text>
</comment>
<dbReference type="CDD" id="cd22431">
    <property type="entry name" value="KH-I_RNaseY"/>
    <property type="match status" value="1"/>
</dbReference>
<accession>A0A2G9XD26</accession>
<dbReference type="NCBIfam" id="TIGR00277">
    <property type="entry name" value="HDIG"/>
    <property type="match status" value="1"/>
</dbReference>
<dbReference type="InterPro" id="IPR004088">
    <property type="entry name" value="KH_dom_type_1"/>
</dbReference>
<sequence>MESILVIFSSLALSVGALVGGLYLGKRGSKNASLEEKLPETPSENSLAQAKTQAKEIVLSAKEEALKIKKSAEDEAERISSQHFNRVKQREADVAKKDKELEETLALNKRRAQELEEIRAKQVEKLEKVSGVTKEEAKKIVLDAVERKLSEEIGKRVREAEENTRRQADILAKEVLLDAMHSASTDYVAEYTISKVKLDDPEMKGRIIGKEGRNIRAFEEATGVNIDMDDDTPNEVRVSCYDSVRREVARVSLERLIADGRIQPARIDDVVKKTQTELERIMYKEGENLSAKFGVFNLPKEIISLLGRYKYRYSYGQNMIEHTMEETQMGIKIAKELGVNVYPIKVACLLHDIGKVLTDEEGSHIELAEKLLKKYKFPDNIIKAVAEHHTDKPSNIEGIIVQIADSISGARPGARYVDFGDYVKRMTDLESAAKSFAGVEKAFAISAGRELRVIVKPNEVSDEKAAELAHSIAEKIEKEQTYPGTVKVLIIRDLRVSEIAK</sequence>
<dbReference type="NCBIfam" id="TIGR03319">
    <property type="entry name" value="RNase_Y"/>
    <property type="match status" value="1"/>
</dbReference>
<dbReference type="InterPro" id="IPR022711">
    <property type="entry name" value="RNase_Y_N"/>
</dbReference>
<evidence type="ECO:0000313" key="10">
    <source>
        <dbReference type="Proteomes" id="UP000231388"/>
    </source>
</evidence>
<keyword evidence="1 5" id="KW-0540">Nuclease</keyword>
<dbReference type="Gene3D" id="1.10.3210.10">
    <property type="entry name" value="Hypothetical protein af1432"/>
    <property type="match status" value="1"/>
</dbReference>
<dbReference type="Pfam" id="PF01966">
    <property type="entry name" value="HD"/>
    <property type="match status" value="1"/>
</dbReference>
<dbReference type="PROSITE" id="PS50084">
    <property type="entry name" value="KH_TYPE_1"/>
    <property type="match status" value="1"/>
</dbReference>
<dbReference type="GO" id="GO:0004521">
    <property type="term" value="F:RNA endonuclease activity"/>
    <property type="evidence" value="ECO:0007669"/>
    <property type="project" value="UniProtKB-UniRule"/>
</dbReference>
<dbReference type="SMART" id="SM00322">
    <property type="entry name" value="KH"/>
    <property type="match status" value="1"/>
</dbReference>
<feature type="coiled-coil region" evidence="7">
    <location>
        <begin position="62"/>
        <end position="118"/>
    </location>
</feature>
<dbReference type="AlphaFoldDB" id="A0A2G9XD26"/>
<organism evidence="9 10">
    <name type="scientific">candidate division WWE3 bacterium CG23_combo_of_CG06-09_8_20_14_all_40_14</name>
    <dbReference type="NCBI Taxonomy" id="1975095"/>
    <lineage>
        <taxon>Bacteria</taxon>
        <taxon>Katanobacteria</taxon>
    </lineage>
</organism>
<evidence type="ECO:0000313" key="9">
    <source>
        <dbReference type="EMBL" id="PIP04866.1"/>
    </source>
</evidence>
<dbReference type="GO" id="GO:0016787">
    <property type="term" value="F:hydrolase activity"/>
    <property type="evidence" value="ECO:0007669"/>
    <property type="project" value="UniProtKB-KW"/>
</dbReference>
<dbReference type="SUPFAM" id="SSF54791">
    <property type="entry name" value="Eukaryotic type KH-domain (KH-domain type I)"/>
    <property type="match status" value="1"/>
</dbReference>
<dbReference type="Gene3D" id="3.30.1370.10">
    <property type="entry name" value="K Homology domain, type 1"/>
    <property type="match status" value="1"/>
</dbReference>
<keyword evidence="4 5" id="KW-0694">RNA-binding</keyword>
<dbReference type="Pfam" id="PF00013">
    <property type="entry name" value="KH_1"/>
    <property type="match status" value="1"/>
</dbReference>
<dbReference type="GO" id="GO:0006402">
    <property type="term" value="P:mRNA catabolic process"/>
    <property type="evidence" value="ECO:0007669"/>
    <property type="project" value="UniProtKB-UniRule"/>
</dbReference>
<dbReference type="InterPro" id="IPR006674">
    <property type="entry name" value="HD_domain"/>
</dbReference>
<keyword evidence="7" id="KW-0175">Coiled coil</keyword>
<dbReference type="CDD" id="cd00077">
    <property type="entry name" value="HDc"/>
    <property type="match status" value="1"/>
</dbReference>
<dbReference type="SUPFAM" id="SSF109604">
    <property type="entry name" value="HD-domain/PDEase-like"/>
    <property type="match status" value="1"/>
</dbReference>
<dbReference type="GO" id="GO:0005886">
    <property type="term" value="C:plasma membrane"/>
    <property type="evidence" value="ECO:0007669"/>
    <property type="project" value="UniProtKB-UniRule"/>
</dbReference>
<dbReference type="EC" id="3.1.-.-" evidence="5 6"/>
<evidence type="ECO:0000259" key="8">
    <source>
        <dbReference type="PROSITE" id="PS51831"/>
    </source>
</evidence>